<dbReference type="Proteomes" id="UP001189429">
    <property type="component" value="Unassembled WGS sequence"/>
</dbReference>
<reference evidence="2" key="1">
    <citation type="submission" date="2023-10" db="EMBL/GenBank/DDBJ databases">
        <authorList>
            <person name="Chen Y."/>
            <person name="Shah S."/>
            <person name="Dougan E. K."/>
            <person name="Thang M."/>
            <person name="Chan C."/>
        </authorList>
    </citation>
    <scope>NUCLEOTIDE SEQUENCE [LARGE SCALE GENOMIC DNA]</scope>
</reference>
<feature type="region of interest" description="Disordered" evidence="1">
    <location>
        <begin position="219"/>
        <end position="288"/>
    </location>
</feature>
<protein>
    <submittedName>
        <fullName evidence="2">Uncharacterized protein</fullName>
    </submittedName>
</protein>
<organism evidence="2 3">
    <name type="scientific">Prorocentrum cordatum</name>
    <dbReference type="NCBI Taxonomy" id="2364126"/>
    <lineage>
        <taxon>Eukaryota</taxon>
        <taxon>Sar</taxon>
        <taxon>Alveolata</taxon>
        <taxon>Dinophyceae</taxon>
        <taxon>Prorocentrales</taxon>
        <taxon>Prorocentraceae</taxon>
        <taxon>Prorocentrum</taxon>
    </lineage>
</organism>
<feature type="compositionally biased region" description="Polar residues" evidence="1">
    <location>
        <begin position="92"/>
        <end position="105"/>
    </location>
</feature>
<dbReference type="EMBL" id="CAUYUJ010018693">
    <property type="protein sequence ID" value="CAK0885621.1"/>
    <property type="molecule type" value="Genomic_DNA"/>
</dbReference>
<feature type="compositionally biased region" description="Basic and acidic residues" evidence="1">
    <location>
        <begin position="237"/>
        <end position="251"/>
    </location>
</feature>
<keyword evidence="3" id="KW-1185">Reference proteome</keyword>
<accession>A0ABN9WIC3</accession>
<feature type="region of interest" description="Disordered" evidence="1">
    <location>
        <begin position="86"/>
        <end position="121"/>
    </location>
</feature>
<evidence type="ECO:0000256" key="1">
    <source>
        <dbReference type="SAM" id="MobiDB-lite"/>
    </source>
</evidence>
<comment type="caution">
    <text evidence="2">The sequence shown here is derived from an EMBL/GenBank/DDBJ whole genome shotgun (WGS) entry which is preliminary data.</text>
</comment>
<evidence type="ECO:0000313" key="2">
    <source>
        <dbReference type="EMBL" id="CAK0885621.1"/>
    </source>
</evidence>
<gene>
    <name evidence="2" type="ORF">PCOR1329_LOCUS67183</name>
</gene>
<proteinExistence type="predicted"/>
<name>A0ABN9WIC3_9DINO</name>
<evidence type="ECO:0000313" key="3">
    <source>
        <dbReference type="Proteomes" id="UP001189429"/>
    </source>
</evidence>
<sequence length="288" mass="31509">MATASPRVALDLDGVVLDRLWLEGSGQDTATGEAVVEVKLGLRLPLRGLIEALTELQRAHPRTQPDSPPPRAKLPEQPFVVSKTFVEHDQPDSPQRTALLRTSTAPPELRERPGRPRRGRRLGAVEEELESEDAVGHSAGAAGIGCRTATFDPMEHDADDAAERPAWEPPEGAGDPVYPTQAQNELAYTGIPPMYPFVPVPVPVPVPADACHNWFPHWQQPDQPALPTTRPLGTLATDREESPARPRKPEMESLLDDTGLLRVIADLEEDREEHGPVPGLPENPARHR</sequence>